<dbReference type="Pfam" id="PF10317">
    <property type="entry name" value="7TM_GPCR_Srd"/>
    <property type="match status" value="1"/>
</dbReference>
<evidence type="ECO:0000313" key="3">
    <source>
        <dbReference type="WBParaSite" id="Pan_g623.t1"/>
    </source>
</evidence>
<evidence type="ECO:0000256" key="1">
    <source>
        <dbReference type="SAM" id="Phobius"/>
    </source>
</evidence>
<dbReference type="AlphaFoldDB" id="A0A7E4W3X2"/>
<proteinExistence type="predicted"/>
<dbReference type="WBParaSite" id="Pan_g623.t1">
    <property type="protein sequence ID" value="Pan_g623.t1"/>
    <property type="gene ID" value="Pan_g623"/>
</dbReference>
<name>A0A7E4W3X2_PANRE</name>
<evidence type="ECO:0000313" key="2">
    <source>
        <dbReference type="Proteomes" id="UP000492821"/>
    </source>
</evidence>
<reference evidence="3" key="2">
    <citation type="submission" date="2020-10" db="UniProtKB">
        <authorList>
            <consortium name="WormBaseParasite"/>
        </authorList>
    </citation>
    <scope>IDENTIFICATION</scope>
</reference>
<organism evidence="2 3">
    <name type="scientific">Panagrellus redivivus</name>
    <name type="common">Microworm</name>
    <dbReference type="NCBI Taxonomy" id="6233"/>
    <lineage>
        <taxon>Eukaryota</taxon>
        <taxon>Metazoa</taxon>
        <taxon>Ecdysozoa</taxon>
        <taxon>Nematoda</taxon>
        <taxon>Chromadorea</taxon>
        <taxon>Rhabditida</taxon>
        <taxon>Tylenchina</taxon>
        <taxon>Panagrolaimomorpha</taxon>
        <taxon>Panagrolaimoidea</taxon>
        <taxon>Panagrolaimidae</taxon>
        <taxon>Panagrellus</taxon>
    </lineage>
</organism>
<dbReference type="PANTHER" id="PTHR22943">
    <property type="entry name" value="7-TRANSMEMBRANE DOMAIN RECEPTOR C.ELEGANS"/>
    <property type="match status" value="1"/>
</dbReference>
<keyword evidence="1" id="KW-0812">Transmembrane</keyword>
<feature type="transmembrane region" description="Helical" evidence="1">
    <location>
        <begin position="70"/>
        <end position="96"/>
    </location>
</feature>
<dbReference type="SUPFAM" id="SSF81321">
    <property type="entry name" value="Family A G protein-coupled receptor-like"/>
    <property type="match status" value="1"/>
</dbReference>
<reference evidence="2" key="1">
    <citation type="journal article" date="2013" name="Genetics">
        <title>The draft genome and transcriptome of Panagrellus redivivus are shaped by the harsh demands of a free-living lifestyle.</title>
        <authorList>
            <person name="Srinivasan J."/>
            <person name="Dillman A.R."/>
            <person name="Macchietto M.G."/>
            <person name="Heikkinen L."/>
            <person name="Lakso M."/>
            <person name="Fracchia K.M."/>
            <person name="Antoshechkin I."/>
            <person name="Mortazavi A."/>
            <person name="Wong G."/>
            <person name="Sternberg P.W."/>
        </authorList>
    </citation>
    <scope>NUCLEOTIDE SEQUENCE [LARGE SCALE GENOMIC DNA]</scope>
    <source>
        <strain evidence="2">MT8872</strain>
    </source>
</reference>
<feature type="transmembrane region" description="Helical" evidence="1">
    <location>
        <begin position="155"/>
        <end position="177"/>
    </location>
</feature>
<sequence>MRKKFMSWPSMIIQHVLGYAVCFAVAIPIWYAIVDEKDYPAYMARYDPSTFNEIKPGDVYGFLDEKSPIWKWYCIMALVGFCYFFFGSLLLSAYIIRQISKNARKFTEKTYRLHLQLSFILVVQIILPLIFVVGPLSIVFFYFVYWEQPLSSNAAYIGVTLLTVYPSTNTFITIVGVTPYRNFTTNWIMAIIHFLKRPCFGKQRIQPRSGSIVPSTTVVPH</sequence>
<protein>
    <submittedName>
        <fullName evidence="3">Serpentine receptor class gamma</fullName>
    </submittedName>
</protein>
<keyword evidence="1" id="KW-1133">Transmembrane helix</keyword>
<feature type="transmembrane region" description="Helical" evidence="1">
    <location>
        <begin position="117"/>
        <end position="143"/>
    </location>
</feature>
<keyword evidence="1" id="KW-0472">Membrane</keyword>
<dbReference type="InterPro" id="IPR019421">
    <property type="entry name" value="7TM_GPCR_serpentine_rcpt_Srd"/>
</dbReference>
<feature type="transmembrane region" description="Helical" evidence="1">
    <location>
        <begin position="12"/>
        <end position="33"/>
    </location>
</feature>
<accession>A0A7E4W3X2</accession>
<dbReference type="Proteomes" id="UP000492821">
    <property type="component" value="Unassembled WGS sequence"/>
</dbReference>
<dbReference type="PANTHER" id="PTHR22943:SF248">
    <property type="entry name" value="SEVEN TM RECEPTOR"/>
    <property type="match status" value="1"/>
</dbReference>
<keyword evidence="2" id="KW-1185">Reference proteome</keyword>